<dbReference type="eggNOG" id="COG2921">
    <property type="taxonomic scope" value="Bacteria"/>
</dbReference>
<reference evidence="3 4" key="1">
    <citation type="submission" date="2016-12" db="EMBL/GenBank/DDBJ databases">
        <authorList>
            <person name="Song W.-J."/>
            <person name="Kurnit D.M."/>
        </authorList>
    </citation>
    <scope>NUCLEOTIDE SEQUENCE [LARGE SCALE GENOMIC DNA]</scope>
    <source>
        <strain evidence="3 4">ATCC 49181</strain>
    </source>
</reference>
<dbReference type="AlphaFoldDB" id="A0A1N6J1Q3"/>
<accession>A0A1N6J1Q3</accession>
<name>A0A1N6J1Q3_9PROT</name>
<dbReference type="STRING" id="44575.SAMN05216419_10069"/>
<dbReference type="PANTHER" id="PTHR38036:SF1">
    <property type="entry name" value="UPF0250 PROTEIN YBED"/>
    <property type="match status" value="1"/>
</dbReference>
<dbReference type="HAMAP" id="MF_00659">
    <property type="entry name" value="UPF0250"/>
    <property type="match status" value="1"/>
</dbReference>
<proteinExistence type="inferred from homology"/>
<organism evidence="3 4">
    <name type="scientific">Nitrosomonas cryotolerans ATCC 49181</name>
    <dbReference type="NCBI Taxonomy" id="1131553"/>
    <lineage>
        <taxon>Bacteria</taxon>
        <taxon>Pseudomonadati</taxon>
        <taxon>Pseudomonadota</taxon>
        <taxon>Betaproteobacteria</taxon>
        <taxon>Nitrosomonadales</taxon>
        <taxon>Nitrosomonadaceae</taxon>
        <taxon>Nitrosomonas</taxon>
    </lineage>
</organism>
<evidence type="ECO:0000313" key="4">
    <source>
        <dbReference type="Proteomes" id="UP000185062"/>
    </source>
</evidence>
<evidence type="ECO:0000256" key="1">
    <source>
        <dbReference type="ARBA" id="ARBA00008460"/>
    </source>
</evidence>
<dbReference type="EMBL" id="FSRO01000001">
    <property type="protein sequence ID" value="SIO38197.1"/>
    <property type="molecule type" value="Genomic_DNA"/>
</dbReference>
<dbReference type="PANTHER" id="PTHR38036">
    <property type="entry name" value="UPF0250 PROTEIN YBED"/>
    <property type="match status" value="1"/>
</dbReference>
<dbReference type="Pfam" id="PF04359">
    <property type="entry name" value="DUF493"/>
    <property type="match status" value="1"/>
</dbReference>
<keyword evidence="4" id="KW-1185">Reference proteome</keyword>
<dbReference type="GO" id="GO:0005829">
    <property type="term" value="C:cytosol"/>
    <property type="evidence" value="ECO:0007669"/>
    <property type="project" value="TreeGrafter"/>
</dbReference>
<dbReference type="SUPFAM" id="SSF117991">
    <property type="entry name" value="YbeD/HP0495-like"/>
    <property type="match status" value="1"/>
</dbReference>
<dbReference type="RefSeq" id="WP_028461005.1">
    <property type="nucleotide sequence ID" value="NZ_FSRO01000001.1"/>
</dbReference>
<comment type="similarity">
    <text evidence="1 2">Belongs to the UPF0250 family.</text>
</comment>
<gene>
    <name evidence="3" type="ORF">SAMN02743940_2246</name>
</gene>
<evidence type="ECO:0000313" key="3">
    <source>
        <dbReference type="EMBL" id="SIO38197.1"/>
    </source>
</evidence>
<dbReference type="InterPro" id="IPR027471">
    <property type="entry name" value="YbeD-like_sf"/>
</dbReference>
<dbReference type="InterPro" id="IPR007454">
    <property type="entry name" value="UPF0250_YbeD-like"/>
</dbReference>
<dbReference type="Proteomes" id="UP000185062">
    <property type="component" value="Unassembled WGS sequence"/>
</dbReference>
<evidence type="ECO:0000256" key="2">
    <source>
        <dbReference type="HAMAP-Rule" id="MF_00659"/>
    </source>
</evidence>
<sequence length="89" mass="9823">MDEQSSSLIEYPCDFPIKVMGKAQADFAPVILAIVKHHAPDFDAETLTVKTSRNATYLSITCTIRATSRIQLDSLYQALSNHPMVAIVL</sequence>
<dbReference type="Gene3D" id="3.30.70.260">
    <property type="match status" value="1"/>
</dbReference>
<protein>
    <recommendedName>
        <fullName evidence="2">UPF0250 protein SAMN02743940_2246</fullName>
    </recommendedName>
</protein>